<protein>
    <recommendedName>
        <fullName evidence="1">GIY-YIG domain-containing protein</fullName>
    </recommendedName>
</protein>
<name>A0A2H0KGQ0_9BACT</name>
<evidence type="ECO:0000313" key="3">
    <source>
        <dbReference type="Proteomes" id="UP000231371"/>
    </source>
</evidence>
<evidence type="ECO:0000313" key="2">
    <source>
        <dbReference type="EMBL" id="PIQ70458.1"/>
    </source>
</evidence>
<dbReference type="Gene3D" id="3.40.1440.10">
    <property type="entry name" value="GIY-YIG endonuclease"/>
    <property type="match status" value="1"/>
</dbReference>
<dbReference type="InterPro" id="IPR000305">
    <property type="entry name" value="GIY-YIG_endonuc"/>
</dbReference>
<dbReference type="EMBL" id="PCVI01000007">
    <property type="protein sequence ID" value="PIQ70458.1"/>
    <property type="molecule type" value="Genomic_DNA"/>
</dbReference>
<organism evidence="2 3">
    <name type="scientific">Candidatus Shapirobacteria bacterium CG11_big_fil_rev_8_21_14_0_20_40_12</name>
    <dbReference type="NCBI Taxonomy" id="1974889"/>
    <lineage>
        <taxon>Bacteria</taxon>
        <taxon>Candidatus Shapironibacteriota</taxon>
    </lineage>
</organism>
<gene>
    <name evidence="2" type="ORF">COV89_00410</name>
</gene>
<accession>A0A2H0KGQ0</accession>
<dbReference type="Proteomes" id="UP000231371">
    <property type="component" value="Unassembled WGS sequence"/>
</dbReference>
<dbReference type="InterPro" id="IPR035901">
    <property type="entry name" value="GIY-YIG_endonuc_sf"/>
</dbReference>
<dbReference type="AlphaFoldDB" id="A0A2H0KGQ0"/>
<feature type="domain" description="GIY-YIG" evidence="1">
    <location>
        <begin position="2"/>
        <end position="77"/>
    </location>
</feature>
<comment type="caution">
    <text evidence="2">The sequence shown here is derived from an EMBL/GenBank/DDBJ whole genome shotgun (WGS) entry which is preliminary data.</text>
</comment>
<evidence type="ECO:0000259" key="1">
    <source>
        <dbReference type="PROSITE" id="PS50164"/>
    </source>
</evidence>
<dbReference type="Pfam" id="PF01541">
    <property type="entry name" value="GIY-YIG"/>
    <property type="match status" value="1"/>
</dbReference>
<dbReference type="PROSITE" id="PS50164">
    <property type="entry name" value="GIY_YIG"/>
    <property type="match status" value="1"/>
</dbReference>
<sequence>MNGYFVYALKSSKDSRIYVGLSSNPEKRLLEHNRGETKSTKGYRPWVLIYKKFVGSRVDARKEEKRLKSGYAKELLKSNIPSARTFSLIANYVQRCGTLIRHRRILRSPVAQR</sequence>
<dbReference type="CDD" id="cd10449">
    <property type="entry name" value="GIY-YIG_SLX1_like"/>
    <property type="match status" value="1"/>
</dbReference>
<reference evidence="2 3" key="1">
    <citation type="submission" date="2017-09" db="EMBL/GenBank/DDBJ databases">
        <title>Depth-based differentiation of microbial function through sediment-hosted aquifers and enrichment of novel symbionts in the deep terrestrial subsurface.</title>
        <authorList>
            <person name="Probst A.J."/>
            <person name="Ladd B."/>
            <person name="Jarett J.K."/>
            <person name="Geller-Mcgrath D.E."/>
            <person name="Sieber C.M."/>
            <person name="Emerson J.B."/>
            <person name="Anantharaman K."/>
            <person name="Thomas B.C."/>
            <person name="Malmstrom R."/>
            <person name="Stieglmeier M."/>
            <person name="Klingl A."/>
            <person name="Woyke T."/>
            <person name="Ryan C.M."/>
            <person name="Banfield J.F."/>
        </authorList>
    </citation>
    <scope>NUCLEOTIDE SEQUENCE [LARGE SCALE GENOMIC DNA]</scope>
    <source>
        <strain evidence="2">CG11_big_fil_rev_8_21_14_0_20_40_12</strain>
    </source>
</reference>
<proteinExistence type="predicted"/>
<dbReference type="SUPFAM" id="SSF82771">
    <property type="entry name" value="GIY-YIG endonuclease"/>
    <property type="match status" value="1"/>
</dbReference>